<dbReference type="EMBL" id="JH930469">
    <property type="protein sequence ID" value="EKM59914.1"/>
    <property type="molecule type" value="Genomic_DNA"/>
</dbReference>
<evidence type="ECO:0000313" key="2">
    <source>
        <dbReference type="EMBL" id="EKM59914.1"/>
    </source>
</evidence>
<name>K5WL72_PHACS</name>
<feature type="compositionally biased region" description="Acidic residues" evidence="1">
    <location>
        <begin position="291"/>
        <end position="305"/>
    </location>
</feature>
<dbReference type="InterPro" id="IPR008266">
    <property type="entry name" value="Tyr_kinase_AS"/>
</dbReference>
<dbReference type="GO" id="GO:0004672">
    <property type="term" value="F:protein kinase activity"/>
    <property type="evidence" value="ECO:0007669"/>
    <property type="project" value="InterPro"/>
</dbReference>
<accession>K5WL72</accession>
<dbReference type="OrthoDB" id="3271031at2759"/>
<dbReference type="PROSITE" id="PS00109">
    <property type="entry name" value="PROTEIN_KINASE_TYR"/>
    <property type="match status" value="1"/>
</dbReference>
<keyword evidence="3" id="KW-1185">Reference proteome</keyword>
<dbReference type="Proteomes" id="UP000008370">
    <property type="component" value="Unassembled WGS sequence"/>
</dbReference>
<evidence type="ECO:0000313" key="3">
    <source>
        <dbReference type="Proteomes" id="UP000008370"/>
    </source>
</evidence>
<evidence type="ECO:0000256" key="1">
    <source>
        <dbReference type="SAM" id="MobiDB-lite"/>
    </source>
</evidence>
<dbReference type="Gene3D" id="1.10.510.10">
    <property type="entry name" value="Transferase(Phosphotransferase) domain 1"/>
    <property type="match status" value="1"/>
</dbReference>
<dbReference type="InterPro" id="IPR011009">
    <property type="entry name" value="Kinase-like_dom_sf"/>
</dbReference>
<gene>
    <name evidence="2" type="ORF">PHACADRAFT_181850</name>
</gene>
<sequence>MPTLELSLGRYGRYNLASVPDFTVGALHQYVALTFCSAKRIHYGNSYVYQGELQRGPDKPIDVVCKMTFNEDSDRLEDEAGFYSTQLKPLQDSAVPKFYGLFTGTYINSSGRNRAVRCILLEPWGSPLQDIEACPMKLRIAIVEAVLRIHAAGVQHNDLCESNILISADGREARLVDFDHATKHRCMRRMRITLYSYPPLEADVQCEEVYEIASIMDIWPPRYVWIHGIKYSIHGCPTPTKFLELRGANTQGYTREQLLEEAEAVIGEYVREYGDRFRFIGEPGNPTDIAEPTDSELESDSESESVSEAKSDSHKIGYRASDTKVHLLGRLQ</sequence>
<dbReference type="InParanoid" id="K5WL72"/>
<dbReference type="KEGG" id="pco:PHACADRAFT_181850"/>
<feature type="region of interest" description="Disordered" evidence="1">
    <location>
        <begin position="282"/>
        <end position="317"/>
    </location>
</feature>
<dbReference type="GeneID" id="18910048"/>
<dbReference type="HOGENOM" id="CLU_837048_0_0_1"/>
<feature type="compositionally biased region" description="Basic and acidic residues" evidence="1">
    <location>
        <begin position="307"/>
        <end position="317"/>
    </location>
</feature>
<dbReference type="SUPFAM" id="SSF56112">
    <property type="entry name" value="Protein kinase-like (PK-like)"/>
    <property type="match status" value="1"/>
</dbReference>
<reference evidence="2 3" key="1">
    <citation type="journal article" date="2012" name="BMC Genomics">
        <title>Comparative genomics of the white-rot fungi, Phanerochaete carnosa and P. chrysosporium, to elucidate the genetic basis of the distinct wood types they colonize.</title>
        <authorList>
            <person name="Suzuki H."/>
            <person name="MacDonald J."/>
            <person name="Syed K."/>
            <person name="Salamov A."/>
            <person name="Hori C."/>
            <person name="Aerts A."/>
            <person name="Henrissat B."/>
            <person name="Wiebenga A."/>
            <person name="vanKuyk P.A."/>
            <person name="Barry K."/>
            <person name="Lindquist E."/>
            <person name="LaButti K."/>
            <person name="Lapidus A."/>
            <person name="Lucas S."/>
            <person name="Coutinho P."/>
            <person name="Gong Y."/>
            <person name="Samejima M."/>
            <person name="Mahadevan R."/>
            <person name="Abou-Zaid M."/>
            <person name="de Vries R.P."/>
            <person name="Igarashi K."/>
            <person name="Yadav J.S."/>
            <person name="Grigoriev I.V."/>
            <person name="Master E.R."/>
        </authorList>
    </citation>
    <scope>NUCLEOTIDE SEQUENCE [LARGE SCALE GENOMIC DNA]</scope>
    <source>
        <strain evidence="2 3">HHB-10118-sp</strain>
    </source>
</reference>
<dbReference type="AlphaFoldDB" id="K5WL72"/>
<dbReference type="Pfam" id="PF06293">
    <property type="entry name" value="Kdo"/>
    <property type="match status" value="1"/>
</dbReference>
<organism evidence="2 3">
    <name type="scientific">Phanerochaete carnosa (strain HHB-10118-sp)</name>
    <name type="common">White-rot fungus</name>
    <name type="synonym">Peniophora carnosa</name>
    <dbReference type="NCBI Taxonomy" id="650164"/>
    <lineage>
        <taxon>Eukaryota</taxon>
        <taxon>Fungi</taxon>
        <taxon>Dikarya</taxon>
        <taxon>Basidiomycota</taxon>
        <taxon>Agaricomycotina</taxon>
        <taxon>Agaricomycetes</taxon>
        <taxon>Polyporales</taxon>
        <taxon>Phanerochaetaceae</taxon>
        <taxon>Phanerochaete</taxon>
    </lineage>
</organism>
<proteinExistence type="predicted"/>
<dbReference type="RefSeq" id="XP_007392466.1">
    <property type="nucleotide sequence ID" value="XM_007392404.1"/>
</dbReference>
<protein>
    <submittedName>
        <fullName evidence="2">Uncharacterized protein</fullName>
    </submittedName>
</protein>